<dbReference type="NCBIfam" id="NF033894">
    <property type="entry name" value="Eex_IncN"/>
    <property type="match status" value="1"/>
</dbReference>
<dbReference type="PROSITE" id="PS51257">
    <property type="entry name" value="PROKAR_LIPOPROTEIN"/>
    <property type="match status" value="1"/>
</dbReference>
<dbReference type="AlphaFoldDB" id="A0A4R0HFV0"/>
<protein>
    <recommendedName>
        <fullName evidence="4">EexN family lipoprotein</fullName>
    </recommendedName>
</protein>
<feature type="signal peptide" evidence="1">
    <location>
        <begin position="1"/>
        <end position="19"/>
    </location>
</feature>
<sequence>MRLLILSFLSLLFAVISGCKEETKTTQWYRDHPDELKEVYEKCQKTGDASENCKNASEAHFQIQQLNAPTPDLNS</sequence>
<evidence type="ECO:0000256" key="1">
    <source>
        <dbReference type="SAM" id="SignalP"/>
    </source>
</evidence>
<comment type="caution">
    <text evidence="2">The sequence shown here is derived from an EMBL/GenBank/DDBJ whole genome shotgun (WGS) entry which is preliminary data.</text>
</comment>
<dbReference type="RefSeq" id="WP_131409237.1">
    <property type="nucleotide sequence ID" value="NZ_SJOP01000008.1"/>
</dbReference>
<organism evidence="2 3">
    <name type="scientific">Kosakonia quasisacchari</name>
    <dbReference type="NCBI Taxonomy" id="2529380"/>
    <lineage>
        <taxon>Bacteria</taxon>
        <taxon>Pseudomonadati</taxon>
        <taxon>Pseudomonadota</taxon>
        <taxon>Gammaproteobacteria</taxon>
        <taxon>Enterobacterales</taxon>
        <taxon>Enterobacteriaceae</taxon>
        <taxon>Kosakonia</taxon>
    </lineage>
</organism>
<accession>A0A4R0HFV0</accession>
<keyword evidence="3" id="KW-1185">Reference proteome</keyword>
<evidence type="ECO:0000313" key="3">
    <source>
        <dbReference type="Proteomes" id="UP000291793"/>
    </source>
</evidence>
<dbReference type="EMBL" id="SJOP01000008">
    <property type="protein sequence ID" value="TCC09253.1"/>
    <property type="molecule type" value="Genomic_DNA"/>
</dbReference>
<dbReference type="InterPro" id="IPR047937">
    <property type="entry name" value="Eex_IncN-like"/>
</dbReference>
<dbReference type="OrthoDB" id="6428844at2"/>
<feature type="chain" id="PRO_5020203752" description="EexN family lipoprotein" evidence="1">
    <location>
        <begin position="20"/>
        <end position="75"/>
    </location>
</feature>
<name>A0A4R0HFV0_9ENTR</name>
<gene>
    <name evidence="2" type="ORF">E0L21_10575</name>
</gene>
<evidence type="ECO:0000313" key="2">
    <source>
        <dbReference type="EMBL" id="TCC09253.1"/>
    </source>
</evidence>
<reference evidence="2 3" key="1">
    <citation type="submission" date="2019-02" db="EMBL/GenBank/DDBJ databases">
        <title>The draft genome of Kosakonia quasisacchari strain WCHKQ120001.</title>
        <authorList>
            <person name="Wang C."/>
            <person name="Feng Y."/>
            <person name="Zong Z."/>
        </authorList>
    </citation>
    <scope>NUCLEOTIDE SEQUENCE [LARGE SCALE GENOMIC DNA]</scope>
    <source>
        <strain evidence="2 3">WCHKQ120001</strain>
    </source>
</reference>
<proteinExistence type="predicted"/>
<keyword evidence="1" id="KW-0732">Signal</keyword>
<evidence type="ECO:0008006" key="4">
    <source>
        <dbReference type="Google" id="ProtNLM"/>
    </source>
</evidence>
<dbReference type="Proteomes" id="UP000291793">
    <property type="component" value="Unassembled WGS sequence"/>
</dbReference>